<dbReference type="PROSITE" id="PS52050">
    <property type="entry name" value="WYL"/>
    <property type="match status" value="1"/>
</dbReference>
<gene>
    <name evidence="3" type="ORF">SDC9_66356</name>
</gene>
<proteinExistence type="predicted"/>
<evidence type="ECO:0000259" key="2">
    <source>
        <dbReference type="Pfam" id="PF25583"/>
    </source>
</evidence>
<dbReference type="AlphaFoldDB" id="A0A644XV22"/>
<dbReference type="EMBL" id="VSSQ01003274">
    <property type="protein sequence ID" value="MPM19929.1"/>
    <property type="molecule type" value="Genomic_DNA"/>
</dbReference>
<dbReference type="Pfam" id="PF25583">
    <property type="entry name" value="WCX"/>
    <property type="match status" value="1"/>
</dbReference>
<evidence type="ECO:0000313" key="3">
    <source>
        <dbReference type="EMBL" id="MPM19929.1"/>
    </source>
</evidence>
<name>A0A644XV22_9ZZZZ</name>
<feature type="domain" description="WYL" evidence="1">
    <location>
        <begin position="189"/>
        <end position="263"/>
    </location>
</feature>
<dbReference type="Pfam" id="PF13280">
    <property type="entry name" value="WYL"/>
    <property type="match status" value="1"/>
</dbReference>
<dbReference type="InterPro" id="IPR057727">
    <property type="entry name" value="WCX_dom"/>
</dbReference>
<feature type="domain" description="WCX" evidence="2">
    <location>
        <begin position="294"/>
        <end position="370"/>
    </location>
</feature>
<dbReference type="PANTHER" id="PTHR34580">
    <property type="match status" value="1"/>
</dbReference>
<accession>A0A644XV22</accession>
<organism evidence="3">
    <name type="scientific">bioreactor metagenome</name>
    <dbReference type="NCBI Taxonomy" id="1076179"/>
    <lineage>
        <taxon>unclassified sequences</taxon>
        <taxon>metagenomes</taxon>
        <taxon>ecological metagenomes</taxon>
    </lineage>
</organism>
<dbReference type="InterPro" id="IPR051534">
    <property type="entry name" value="CBASS_pafABC_assoc_protein"/>
</dbReference>
<comment type="caution">
    <text evidence="3">The sequence shown here is derived from an EMBL/GenBank/DDBJ whole genome shotgun (WGS) entry which is preliminary data.</text>
</comment>
<dbReference type="InterPro" id="IPR026881">
    <property type="entry name" value="WYL_dom"/>
</dbReference>
<evidence type="ECO:0000259" key="1">
    <source>
        <dbReference type="Pfam" id="PF13280"/>
    </source>
</evidence>
<dbReference type="PANTHER" id="PTHR34580:SF1">
    <property type="entry name" value="PROTEIN PAFC"/>
    <property type="match status" value="1"/>
</dbReference>
<reference evidence="3" key="1">
    <citation type="submission" date="2019-08" db="EMBL/GenBank/DDBJ databases">
        <authorList>
            <person name="Kucharzyk K."/>
            <person name="Murdoch R.W."/>
            <person name="Higgins S."/>
            <person name="Loffler F."/>
        </authorList>
    </citation>
    <scope>NUCLEOTIDE SEQUENCE</scope>
</reference>
<sequence>MTKWEVVSVSYRLVNPKKMSAYLDSSSLYFARVFDIIVIKQFGAIMNAVCPQKIKLLKLYEILRQHTDEEMPLSTRQLCTMLQAEGIICDRRTLSEDIEVLNANGFEVLHSRTRYAKLYYIVDRQFDIAEIKILIDAIQAASFITPSKTKTLIGKVANLAGSHKAAALKGNMVNFNTRKHTNEAIYYTVDTLENALEQKQQASFQYFDLDENGNRIFRKNGDRYIVNPVGLVYHEDNYYLVTYHETHEATVNYRVDRMADVQIEEEAAAERAIALSDELGSYTECVFKMFNGSKETVVLQFDKKLIDAVHDKFGERVEIVACKRELYTATVEVMVSPVFFGWCFQFGRSMKILSPDSVADGMKAHVQEVLGIYRNNK</sequence>
<protein>
    <submittedName>
        <fullName evidence="3">Uncharacterized protein</fullName>
    </submittedName>
</protein>